<organism evidence="1 2">
    <name type="scientific">Aspergillus cristatus</name>
    <name type="common">Chinese Fuzhuan brick tea-fermentation fungus</name>
    <name type="synonym">Eurotium cristatum</name>
    <dbReference type="NCBI Taxonomy" id="573508"/>
    <lineage>
        <taxon>Eukaryota</taxon>
        <taxon>Fungi</taxon>
        <taxon>Dikarya</taxon>
        <taxon>Ascomycota</taxon>
        <taxon>Pezizomycotina</taxon>
        <taxon>Eurotiomycetes</taxon>
        <taxon>Eurotiomycetidae</taxon>
        <taxon>Eurotiales</taxon>
        <taxon>Aspergillaceae</taxon>
        <taxon>Aspergillus</taxon>
        <taxon>Aspergillus subgen. Aspergillus</taxon>
    </lineage>
</organism>
<dbReference type="Proteomes" id="UP000094569">
    <property type="component" value="Unassembled WGS sequence"/>
</dbReference>
<dbReference type="VEuPathDB" id="FungiDB:SI65_08508"/>
<proteinExistence type="predicted"/>
<name>A0A1E3B582_ASPCR</name>
<evidence type="ECO:0000313" key="1">
    <source>
        <dbReference type="EMBL" id="ODM16074.1"/>
    </source>
</evidence>
<reference evidence="1 2" key="1">
    <citation type="journal article" date="2016" name="BMC Genomics">
        <title>Comparative genomic and transcriptomic analyses of the Fuzhuan brick tea-fermentation fungus Aspergillus cristatus.</title>
        <authorList>
            <person name="Ge Y."/>
            <person name="Wang Y."/>
            <person name="Liu Y."/>
            <person name="Tan Y."/>
            <person name="Ren X."/>
            <person name="Zhang X."/>
            <person name="Hyde K.D."/>
            <person name="Liu Y."/>
            <person name="Liu Z."/>
        </authorList>
    </citation>
    <scope>NUCLEOTIDE SEQUENCE [LARGE SCALE GENOMIC DNA]</scope>
    <source>
        <strain evidence="1 2">GZAAS20.1005</strain>
    </source>
</reference>
<accession>A0A1E3B582</accession>
<evidence type="ECO:0000313" key="2">
    <source>
        <dbReference type="Proteomes" id="UP000094569"/>
    </source>
</evidence>
<sequence length="190" mass="22222">MPRGMNAIRQFVREYTSISRRVIAKGQITESMQTQWFFDGLPIEIRKKIVKEGKFDSEVPSSMNFERARALTVKYVDDSERTYRTMNPERDQPEVNRLVREYGRDGHDFAEPKEQRLDRQPLKEPLQDSHVLGTLDKTNRDLALAMQKFQSGLCNLGLNKQLFPFSVARSEGERQSIAPYHSKFRPAYRH</sequence>
<protein>
    <submittedName>
        <fullName evidence="1">Uncharacterized protein</fullName>
    </submittedName>
</protein>
<dbReference type="AlphaFoldDB" id="A0A1E3B582"/>
<keyword evidence="2" id="KW-1185">Reference proteome</keyword>
<comment type="caution">
    <text evidence="1">The sequence shown here is derived from an EMBL/GenBank/DDBJ whole genome shotgun (WGS) entry which is preliminary data.</text>
</comment>
<dbReference type="EMBL" id="JXNT01000013">
    <property type="protein sequence ID" value="ODM16074.1"/>
    <property type="molecule type" value="Genomic_DNA"/>
</dbReference>
<gene>
    <name evidence="1" type="ORF">SI65_08508</name>
</gene>